<organism evidence="2 3">
    <name type="scientific">Tanacetum coccineum</name>
    <dbReference type="NCBI Taxonomy" id="301880"/>
    <lineage>
        <taxon>Eukaryota</taxon>
        <taxon>Viridiplantae</taxon>
        <taxon>Streptophyta</taxon>
        <taxon>Embryophyta</taxon>
        <taxon>Tracheophyta</taxon>
        <taxon>Spermatophyta</taxon>
        <taxon>Magnoliopsida</taxon>
        <taxon>eudicotyledons</taxon>
        <taxon>Gunneridae</taxon>
        <taxon>Pentapetalae</taxon>
        <taxon>asterids</taxon>
        <taxon>campanulids</taxon>
        <taxon>Asterales</taxon>
        <taxon>Asteraceae</taxon>
        <taxon>Asteroideae</taxon>
        <taxon>Anthemideae</taxon>
        <taxon>Anthemidinae</taxon>
        <taxon>Tanacetum</taxon>
    </lineage>
</organism>
<gene>
    <name evidence="2" type="ORF">Tco_0800438</name>
</gene>
<evidence type="ECO:0000256" key="1">
    <source>
        <dbReference type="SAM" id="MobiDB-lite"/>
    </source>
</evidence>
<evidence type="ECO:0000313" key="2">
    <source>
        <dbReference type="EMBL" id="GJS93470.1"/>
    </source>
</evidence>
<protein>
    <submittedName>
        <fullName evidence="2">Uncharacterized protein</fullName>
    </submittedName>
</protein>
<accession>A0ABQ4ZU34</accession>
<proteinExistence type="predicted"/>
<reference evidence="2" key="1">
    <citation type="journal article" date="2022" name="Int. J. Mol. Sci.">
        <title>Draft Genome of Tanacetum Coccineum: Genomic Comparison of Closely Related Tanacetum-Family Plants.</title>
        <authorList>
            <person name="Yamashiro T."/>
            <person name="Shiraishi A."/>
            <person name="Nakayama K."/>
            <person name="Satake H."/>
        </authorList>
    </citation>
    <scope>NUCLEOTIDE SEQUENCE</scope>
</reference>
<dbReference type="Proteomes" id="UP001151760">
    <property type="component" value="Unassembled WGS sequence"/>
</dbReference>
<name>A0ABQ4ZU34_9ASTR</name>
<feature type="compositionally biased region" description="Polar residues" evidence="1">
    <location>
        <begin position="46"/>
        <end position="83"/>
    </location>
</feature>
<reference evidence="2" key="2">
    <citation type="submission" date="2022-01" db="EMBL/GenBank/DDBJ databases">
        <authorList>
            <person name="Yamashiro T."/>
            <person name="Shiraishi A."/>
            <person name="Satake H."/>
            <person name="Nakayama K."/>
        </authorList>
    </citation>
    <scope>NUCLEOTIDE SEQUENCE</scope>
</reference>
<dbReference type="EMBL" id="BQNB010011659">
    <property type="protein sequence ID" value="GJS93470.1"/>
    <property type="molecule type" value="Genomic_DNA"/>
</dbReference>
<evidence type="ECO:0000313" key="3">
    <source>
        <dbReference type="Proteomes" id="UP001151760"/>
    </source>
</evidence>
<feature type="region of interest" description="Disordered" evidence="1">
    <location>
        <begin position="36"/>
        <end position="91"/>
    </location>
</feature>
<keyword evidence="3" id="KW-1185">Reference proteome</keyword>
<comment type="caution">
    <text evidence="2">The sequence shown here is derived from an EMBL/GenBank/DDBJ whole genome shotgun (WGS) entry which is preliminary data.</text>
</comment>
<sequence>MNNQHPLQATVTPTNKDKRVRFAELVTSSNNIPEQIDSLKTKDSNKTLLTSIGVKPTTSANGSKPSGNTKNNRISRPPRSNQKNKVEDHPRTMLQNIDREDLETLWKLVKAKHGLTRPEEGYERVLWGDLKVMFEPDIESEVWRNLQGHKVTVWKLFSSTVVLL</sequence>